<gene>
    <name evidence="1" type="ordered locus">Ornrh_2253</name>
</gene>
<evidence type="ECO:0000313" key="2">
    <source>
        <dbReference type="Proteomes" id="UP000006051"/>
    </source>
</evidence>
<dbReference type="Proteomes" id="UP000006051">
    <property type="component" value="Chromosome"/>
</dbReference>
<dbReference type="GeneID" id="71570325"/>
<dbReference type="InterPro" id="IPR009279">
    <property type="entry name" value="Portal_Mu"/>
</dbReference>
<name>I4A350_ORNRL</name>
<dbReference type="eggNOG" id="COG4383">
    <property type="taxonomic scope" value="Bacteria"/>
</dbReference>
<proteinExistence type="predicted"/>
<dbReference type="Pfam" id="PF06074">
    <property type="entry name" value="Portal_Mu"/>
    <property type="match status" value="1"/>
</dbReference>
<dbReference type="HOGENOM" id="CLU_625424_0_0_10"/>
<dbReference type="PATRIC" id="fig|867902.3.peg.2208"/>
<organism evidence="1 2">
    <name type="scientific">Ornithobacterium rhinotracheale (strain ATCC 51463 / DSM 15997 / CCUG 23171 / CIP 104009 / LMG 9086)</name>
    <dbReference type="NCBI Taxonomy" id="867902"/>
    <lineage>
        <taxon>Bacteria</taxon>
        <taxon>Pseudomonadati</taxon>
        <taxon>Bacteroidota</taxon>
        <taxon>Flavobacteriia</taxon>
        <taxon>Flavobacteriales</taxon>
        <taxon>Weeksellaceae</taxon>
        <taxon>Ornithobacterium</taxon>
    </lineage>
</organism>
<reference evidence="1 2" key="1">
    <citation type="submission" date="2012-06" db="EMBL/GenBank/DDBJ databases">
        <title>The complete genome of Ornithobacterium rhinotracheale DSM 15997.</title>
        <authorList>
            <consortium name="US DOE Joint Genome Institute (JGI-PGF)"/>
            <person name="Lucas S."/>
            <person name="Copeland A."/>
            <person name="Lapidus A."/>
            <person name="Goodwin L."/>
            <person name="Pitluck S."/>
            <person name="Peters L."/>
            <person name="Mikhailova N."/>
            <person name="Teshima H."/>
            <person name="Kyrpides N."/>
            <person name="Mavromatis K."/>
            <person name="Pagani I."/>
            <person name="Ivanova N."/>
            <person name="Ovchinnikova G."/>
            <person name="Zeytun A."/>
            <person name="Detter J.C."/>
            <person name="Han C."/>
            <person name="Land M."/>
            <person name="Hauser L."/>
            <person name="Markowitz V."/>
            <person name="Cheng J.-F."/>
            <person name="Hugenholtz P."/>
            <person name="Woyke T."/>
            <person name="Wu D."/>
            <person name="Lang E."/>
            <person name="Kopitz M."/>
            <person name="Brambilla E."/>
            <person name="Klenk H.-P."/>
            <person name="Eisen J.A."/>
        </authorList>
    </citation>
    <scope>NUCLEOTIDE SEQUENCE [LARGE SCALE GENOMIC DNA]</scope>
    <source>
        <strain evidence="2">ATCC 51463 / DSM 15997 / CCUG 23171 / LMG 9086</strain>
    </source>
</reference>
<dbReference type="STRING" id="867902.Ornrh_2253"/>
<sequence length="428" mass="48765">MKNKILNSIQNFFLRKASYTDLNKFRALASNQSNIPSEIIKHQAKLLRVENLQSWKMAVMLATDPENPNKQNLQALYENMLQDNHLASVVETRIAKTQQMPFALFNTNNERVDEAKTLLESVWFQEFIKLAIMSKFQGTTLIELFELDNNGELKEINEIPQANFNPMKGIILAEAGDEKGLAYREGKLANYYIQVGKDYNDLGMFAQTAPIIIAKKLGLGSWLDFIDKYGVPPLFITTEREDDNRMLELFEMATNFKRNGFMIARGAEKFDIPNLSNSNSGETFDTLIKRADNEISKRFLDGTGLTDEKGFVGSVEVQYELANARFVSDRILVKNVINKQLIPLLVKLSPVYKPLENLYFDWDEEETLTADKVCEMVAKLGYQFEFNPEQIEEITGLKILGIKNNSFPAFEEGEPKKKMTKTPSGNSN</sequence>
<evidence type="ECO:0008006" key="3">
    <source>
        <dbReference type="Google" id="ProtNLM"/>
    </source>
</evidence>
<dbReference type="EMBL" id="CP003283">
    <property type="protein sequence ID" value="AFL98384.1"/>
    <property type="molecule type" value="Genomic_DNA"/>
</dbReference>
<accession>I4A350</accession>
<protein>
    <recommendedName>
        <fullName evidence="3">DUF935 family protein</fullName>
    </recommendedName>
</protein>
<dbReference type="KEGG" id="orh:Ornrh_2253"/>
<dbReference type="GeneID" id="97258833"/>
<evidence type="ECO:0000313" key="1">
    <source>
        <dbReference type="EMBL" id="AFL98384.1"/>
    </source>
</evidence>
<dbReference type="RefSeq" id="WP_014791885.1">
    <property type="nucleotide sequence ID" value="NC_018016.1"/>
</dbReference>
<dbReference type="AlphaFoldDB" id="I4A350"/>
<keyword evidence="2" id="KW-1185">Reference proteome</keyword>